<feature type="non-terminal residue" evidence="2">
    <location>
        <position position="282"/>
    </location>
</feature>
<dbReference type="AlphaFoldDB" id="X1CBW3"/>
<dbReference type="Pfam" id="PF00005">
    <property type="entry name" value="ABC_tran"/>
    <property type="match status" value="1"/>
</dbReference>
<sequence length="282" mass="31917">RIRPSNGAGKTTIISILLGIIKKTKGEFSILGKQIDDFKAIRDLIGYAPQELVFYDYLTVQENAKLFADCYDIKNKKDRIEELFELFQLTELKKRRAGKLSGGQKRRLNLVLGMLHSPKILFLDEPSAGMDPQSRNILWENVERLSKEEGITIILTTHLMEVADKLCDRILIIDYGKIIASGTPDELKFTFGAEEVIELLIAENLESKTSESFIEKLRKDFSKVTFLENTVKIFTKKGSTLIPEVVKIAVKLGMTDFIENLQLRGSTLEDVFIGLTGKSLRE</sequence>
<dbReference type="PROSITE" id="PS00211">
    <property type="entry name" value="ABC_TRANSPORTER_1"/>
    <property type="match status" value="1"/>
</dbReference>
<accession>X1CBW3</accession>
<dbReference type="PANTHER" id="PTHR43582:SF2">
    <property type="entry name" value="LINEARMYCIN RESISTANCE ATP-BINDING PROTEIN LNRL"/>
    <property type="match status" value="1"/>
</dbReference>
<dbReference type="GO" id="GO:0016887">
    <property type="term" value="F:ATP hydrolysis activity"/>
    <property type="evidence" value="ECO:0007669"/>
    <property type="project" value="InterPro"/>
</dbReference>
<comment type="caution">
    <text evidence="2">The sequence shown here is derived from an EMBL/GenBank/DDBJ whole genome shotgun (WGS) entry which is preliminary data.</text>
</comment>
<name>X1CBW3_9ZZZZ</name>
<dbReference type="InterPro" id="IPR003439">
    <property type="entry name" value="ABC_transporter-like_ATP-bd"/>
</dbReference>
<protein>
    <recommendedName>
        <fullName evidence="1">ABC transporter domain-containing protein</fullName>
    </recommendedName>
</protein>
<feature type="domain" description="ABC transporter" evidence="1">
    <location>
        <begin position="2"/>
        <end position="200"/>
    </location>
</feature>
<dbReference type="EMBL" id="BART01024859">
    <property type="protein sequence ID" value="GAG93788.1"/>
    <property type="molecule type" value="Genomic_DNA"/>
</dbReference>
<dbReference type="PANTHER" id="PTHR43582">
    <property type="entry name" value="LINEARMYCIN RESISTANCE ATP-BINDING PROTEIN LNRL"/>
    <property type="match status" value="1"/>
</dbReference>
<gene>
    <name evidence="2" type="ORF">S01H4_44768</name>
</gene>
<organism evidence="2">
    <name type="scientific">marine sediment metagenome</name>
    <dbReference type="NCBI Taxonomy" id="412755"/>
    <lineage>
        <taxon>unclassified sequences</taxon>
        <taxon>metagenomes</taxon>
        <taxon>ecological metagenomes</taxon>
    </lineage>
</organism>
<reference evidence="2" key="1">
    <citation type="journal article" date="2014" name="Front. Microbiol.">
        <title>High frequency of phylogenetically diverse reductive dehalogenase-homologous genes in deep subseafloor sedimentary metagenomes.</title>
        <authorList>
            <person name="Kawai M."/>
            <person name="Futagami T."/>
            <person name="Toyoda A."/>
            <person name="Takaki Y."/>
            <person name="Nishi S."/>
            <person name="Hori S."/>
            <person name="Arai W."/>
            <person name="Tsubouchi T."/>
            <person name="Morono Y."/>
            <person name="Uchiyama I."/>
            <person name="Ito T."/>
            <person name="Fujiyama A."/>
            <person name="Inagaki F."/>
            <person name="Takami H."/>
        </authorList>
    </citation>
    <scope>NUCLEOTIDE SEQUENCE</scope>
    <source>
        <strain evidence="2">Expedition CK06-06</strain>
    </source>
</reference>
<evidence type="ECO:0000259" key="1">
    <source>
        <dbReference type="PROSITE" id="PS50893"/>
    </source>
</evidence>
<evidence type="ECO:0000313" key="2">
    <source>
        <dbReference type="EMBL" id="GAG93788.1"/>
    </source>
</evidence>
<dbReference type="PROSITE" id="PS50893">
    <property type="entry name" value="ABC_TRANSPORTER_2"/>
    <property type="match status" value="1"/>
</dbReference>
<dbReference type="Gene3D" id="3.40.50.300">
    <property type="entry name" value="P-loop containing nucleotide triphosphate hydrolases"/>
    <property type="match status" value="1"/>
</dbReference>
<proteinExistence type="predicted"/>
<dbReference type="SUPFAM" id="SSF52540">
    <property type="entry name" value="P-loop containing nucleoside triphosphate hydrolases"/>
    <property type="match status" value="1"/>
</dbReference>
<feature type="non-terminal residue" evidence="2">
    <location>
        <position position="1"/>
    </location>
</feature>
<dbReference type="GO" id="GO:0005524">
    <property type="term" value="F:ATP binding"/>
    <property type="evidence" value="ECO:0007669"/>
    <property type="project" value="InterPro"/>
</dbReference>
<dbReference type="InterPro" id="IPR027417">
    <property type="entry name" value="P-loop_NTPase"/>
</dbReference>
<dbReference type="InterPro" id="IPR017871">
    <property type="entry name" value="ABC_transporter-like_CS"/>
</dbReference>